<evidence type="ECO:0000313" key="2">
    <source>
        <dbReference type="Proteomes" id="UP000025227"/>
    </source>
</evidence>
<keyword evidence="2" id="KW-1185">Reference proteome</keyword>
<accession>A0A7I4YB92</accession>
<organism evidence="2 3">
    <name type="scientific">Haemonchus contortus</name>
    <name type="common">Barber pole worm</name>
    <dbReference type="NCBI Taxonomy" id="6289"/>
    <lineage>
        <taxon>Eukaryota</taxon>
        <taxon>Metazoa</taxon>
        <taxon>Ecdysozoa</taxon>
        <taxon>Nematoda</taxon>
        <taxon>Chromadorea</taxon>
        <taxon>Rhabditida</taxon>
        <taxon>Rhabditina</taxon>
        <taxon>Rhabditomorpha</taxon>
        <taxon>Strongyloidea</taxon>
        <taxon>Trichostrongylidae</taxon>
        <taxon>Haemonchus</taxon>
    </lineage>
</organism>
<feature type="region of interest" description="Disordered" evidence="1">
    <location>
        <begin position="1"/>
        <end position="20"/>
    </location>
</feature>
<reference evidence="3" key="1">
    <citation type="submission" date="2020-12" db="UniProtKB">
        <authorList>
            <consortium name="WormBaseParasite"/>
        </authorList>
    </citation>
    <scope>IDENTIFICATION</scope>
    <source>
        <strain evidence="3">MHco3</strain>
    </source>
</reference>
<dbReference type="AlphaFoldDB" id="A0A7I4YB92"/>
<evidence type="ECO:0000313" key="3">
    <source>
        <dbReference type="WBParaSite" id="HCON_00073205-00001"/>
    </source>
</evidence>
<proteinExistence type="predicted"/>
<name>A0A7I4YB92_HAECO</name>
<evidence type="ECO:0000256" key="1">
    <source>
        <dbReference type="SAM" id="MobiDB-lite"/>
    </source>
</evidence>
<dbReference type="Proteomes" id="UP000025227">
    <property type="component" value="Unplaced"/>
</dbReference>
<protein>
    <submittedName>
        <fullName evidence="3">Orange domain-containing protein</fullName>
    </submittedName>
</protein>
<sequence>MPIQSTEHRASPKAAKPTPARRIPLAVPTPAFSEFYAAMSAEVQFSPGKQPNLAFQTSIANCSSMFLSLAANERDPIILKLLREISAALQSCQNLTYDRSSLIALTPAIRRMAAVVSTFPPTRLYRHRLPADRYLSQPMQ</sequence>
<feature type="compositionally biased region" description="Basic and acidic residues" evidence="1">
    <location>
        <begin position="1"/>
        <end position="10"/>
    </location>
</feature>
<dbReference type="WBParaSite" id="HCON_00073205-00001">
    <property type="protein sequence ID" value="HCON_00073205-00001"/>
    <property type="gene ID" value="HCON_00073205"/>
</dbReference>